<evidence type="ECO:0000313" key="2">
    <source>
        <dbReference type="EMBL" id="MEP1062758.1"/>
    </source>
</evidence>
<evidence type="ECO:0000313" key="3">
    <source>
        <dbReference type="Proteomes" id="UP001476950"/>
    </source>
</evidence>
<sequence length="52" mass="5541">MTSSLAEGDDVAATRSQPDLRRTGTVAPGCNLPRRSPNAFQLALTPKEARLC</sequence>
<comment type="caution">
    <text evidence="2">The sequence shown here is derived from an EMBL/GenBank/DDBJ whole genome shotgun (WGS) entry which is preliminary data.</text>
</comment>
<dbReference type="RefSeq" id="WP_190449885.1">
    <property type="nucleotide sequence ID" value="NZ_JAMPLM010000087.1"/>
</dbReference>
<name>A0ABV0KUK1_9CYAN</name>
<reference evidence="2 3" key="1">
    <citation type="submission" date="2022-04" db="EMBL/GenBank/DDBJ databases">
        <title>Positive selection, recombination, and allopatry shape intraspecific diversity of widespread and dominant cyanobacteria.</title>
        <authorList>
            <person name="Wei J."/>
            <person name="Shu W."/>
            <person name="Hu C."/>
        </authorList>
    </citation>
    <scope>NUCLEOTIDE SEQUENCE [LARGE SCALE GENOMIC DNA]</scope>
    <source>
        <strain evidence="2 3">AS-A4</strain>
    </source>
</reference>
<organism evidence="2 3">
    <name type="scientific">Stenomitos frigidus AS-A4</name>
    <dbReference type="NCBI Taxonomy" id="2933935"/>
    <lineage>
        <taxon>Bacteria</taxon>
        <taxon>Bacillati</taxon>
        <taxon>Cyanobacteriota</taxon>
        <taxon>Cyanophyceae</taxon>
        <taxon>Leptolyngbyales</taxon>
        <taxon>Leptolyngbyaceae</taxon>
        <taxon>Stenomitos</taxon>
    </lineage>
</organism>
<evidence type="ECO:0000256" key="1">
    <source>
        <dbReference type="SAM" id="MobiDB-lite"/>
    </source>
</evidence>
<feature type="region of interest" description="Disordered" evidence="1">
    <location>
        <begin position="1"/>
        <end position="36"/>
    </location>
</feature>
<dbReference type="EMBL" id="JAMPLM010000087">
    <property type="protein sequence ID" value="MEP1062758.1"/>
    <property type="molecule type" value="Genomic_DNA"/>
</dbReference>
<dbReference type="Proteomes" id="UP001476950">
    <property type="component" value="Unassembled WGS sequence"/>
</dbReference>
<gene>
    <name evidence="2" type="ORF">NDI38_30750</name>
</gene>
<accession>A0ABV0KUK1</accession>
<protein>
    <submittedName>
        <fullName evidence="2">Uncharacterized protein</fullName>
    </submittedName>
</protein>
<keyword evidence="3" id="KW-1185">Reference proteome</keyword>
<proteinExistence type="predicted"/>